<feature type="transmembrane region" description="Helical" evidence="7">
    <location>
        <begin position="179"/>
        <end position="202"/>
    </location>
</feature>
<evidence type="ECO:0000256" key="2">
    <source>
        <dbReference type="ARBA" id="ARBA00008335"/>
    </source>
</evidence>
<keyword evidence="3" id="KW-0813">Transport</keyword>
<dbReference type="InterPro" id="IPR011701">
    <property type="entry name" value="MFS"/>
</dbReference>
<keyword evidence="4 7" id="KW-0812">Transmembrane</keyword>
<feature type="transmembrane region" description="Helical" evidence="7">
    <location>
        <begin position="23"/>
        <end position="39"/>
    </location>
</feature>
<sequence length="418" mass="41675">MTTPPAGTSAAGDQARGFPRDRFTVSLYGTFVVWGWLLYSFNPSVPLLADDLDLTGAQAGLHGTAMAVGAIVSAAATPRLVRALGRRTTLLLAGATLVLGVTLLVLAPALVWTLSGVALLAAGGNTSVSAAQAGLALHHGHRASAALTEANGVGSAIGLLGPLAVGVTVGIGWGWRPAVAVTALLMVVAMVMQSRLPVGGAMTRPRSGADEGAHPDGGVPRSAGWNLAGTCFLLSIVAAIALENATTYWSTDLVIERTGADAGISVATTAGLVAGMSVIRFVVGPLSLRIPPARILAVSFLVAIAGWAVLWTATTPAMALVGLVIAGFGYGVQYPMSIALLLATADGATDAAQARATLGGGLAIGVAPFALGALADAVGTYQAFVIVPVVAVAGFIVAVVGGRALTRRTALAADVVVG</sequence>
<feature type="transmembrane region" description="Helical" evidence="7">
    <location>
        <begin position="295"/>
        <end position="313"/>
    </location>
</feature>
<dbReference type="PANTHER" id="PTHR23514">
    <property type="entry name" value="BYPASS OF STOP CODON PROTEIN 6"/>
    <property type="match status" value="1"/>
</dbReference>
<dbReference type="InterPro" id="IPR020846">
    <property type="entry name" value="MFS_dom"/>
</dbReference>
<evidence type="ECO:0000256" key="6">
    <source>
        <dbReference type="ARBA" id="ARBA00023136"/>
    </source>
</evidence>
<evidence type="ECO:0000256" key="5">
    <source>
        <dbReference type="ARBA" id="ARBA00022989"/>
    </source>
</evidence>
<organism evidence="9 10">
    <name type="scientific">Cellulomonas soli</name>
    <dbReference type="NCBI Taxonomy" id="931535"/>
    <lineage>
        <taxon>Bacteria</taxon>
        <taxon>Bacillati</taxon>
        <taxon>Actinomycetota</taxon>
        <taxon>Actinomycetes</taxon>
        <taxon>Micrococcales</taxon>
        <taxon>Cellulomonadaceae</taxon>
        <taxon>Cellulomonas</taxon>
    </lineage>
</organism>
<dbReference type="Proteomes" id="UP000321798">
    <property type="component" value="Unassembled WGS sequence"/>
</dbReference>
<evidence type="ECO:0000256" key="4">
    <source>
        <dbReference type="ARBA" id="ARBA00022692"/>
    </source>
</evidence>
<feature type="transmembrane region" description="Helical" evidence="7">
    <location>
        <begin position="59"/>
        <end position="77"/>
    </location>
</feature>
<gene>
    <name evidence="9" type="ORF">CSO01_32710</name>
</gene>
<keyword evidence="6 7" id="KW-0472">Membrane</keyword>
<dbReference type="EMBL" id="BKAL01000014">
    <property type="protein sequence ID" value="GEP70556.1"/>
    <property type="molecule type" value="Genomic_DNA"/>
</dbReference>
<comment type="subcellular location">
    <subcellularLocation>
        <location evidence="1">Cell membrane</location>
        <topology evidence="1">Multi-pass membrane protein</topology>
    </subcellularLocation>
</comment>
<feature type="transmembrane region" description="Helical" evidence="7">
    <location>
        <begin position="117"/>
        <end position="138"/>
    </location>
</feature>
<feature type="transmembrane region" description="Helical" evidence="7">
    <location>
        <begin position="381"/>
        <end position="401"/>
    </location>
</feature>
<evidence type="ECO:0000256" key="7">
    <source>
        <dbReference type="SAM" id="Phobius"/>
    </source>
</evidence>
<proteinExistence type="inferred from homology"/>
<dbReference type="GO" id="GO:0005886">
    <property type="term" value="C:plasma membrane"/>
    <property type="evidence" value="ECO:0007669"/>
    <property type="project" value="UniProtKB-SubCell"/>
</dbReference>
<feature type="transmembrane region" description="Helical" evidence="7">
    <location>
        <begin position="223"/>
        <end position="242"/>
    </location>
</feature>
<reference evidence="9 10" key="1">
    <citation type="submission" date="2019-07" db="EMBL/GenBank/DDBJ databases">
        <title>Whole genome shotgun sequence of Cellulomonas soli NBRC 109434.</title>
        <authorList>
            <person name="Hosoyama A."/>
            <person name="Uohara A."/>
            <person name="Ohji S."/>
            <person name="Ichikawa N."/>
        </authorList>
    </citation>
    <scope>NUCLEOTIDE SEQUENCE [LARGE SCALE GENOMIC DNA]</scope>
    <source>
        <strain evidence="9 10">NBRC 109434</strain>
    </source>
</reference>
<comment type="caution">
    <text evidence="9">The sequence shown here is derived from an EMBL/GenBank/DDBJ whole genome shotgun (WGS) entry which is preliminary data.</text>
</comment>
<keyword evidence="10" id="KW-1185">Reference proteome</keyword>
<feature type="transmembrane region" description="Helical" evidence="7">
    <location>
        <begin position="262"/>
        <end position="283"/>
    </location>
</feature>
<evidence type="ECO:0000313" key="9">
    <source>
        <dbReference type="EMBL" id="GEP70556.1"/>
    </source>
</evidence>
<evidence type="ECO:0000259" key="8">
    <source>
        <dbReference type="PROSITE" id="PS50850"/>
    </source>
</evidence>
<keyword evidence="5 7" id="KW-1133">Transmembrane helix</keyword>
<feature type="domain" description="Major facilitator superfamily (MFS) profile" evidence="8">
    <location>
        <begin position="23"/>
        <end position="406"/>
    </location>
</feature>
<dbReference type="SUPFAM" id="SSF103473">
    <property type="entry name" value="MFS general substrate transporter"/>
    <property type="match status" value="1"/>
</dbReference>
<feature type="transmembrane region" description="Helical" evidence="7">
    <location>
        <begin position="356"/>
        <end position="375"/>
    </location>
</feature>
<feature type="transmembrane region" description="Helical" evidence="7">
    <location>
        <begin position="89"/>
        <end position="111"/>
    </location>
</feature>
<dbReference type="InterPro" id="IPR051788">
    <property type="entry name" value="MFS_Transporter"/>
</dbReference>
<dbReference type="GO" id="GO:0022857">
    <property type="term" value="F:transmembrane transporter activity"/>
    <property type="evidence" value="ECO:0007669"/>
    <property type="project" value="InterPro"/>
</dbReference>
<dbReference type="RefSeq" id="WP_146954336.1">
    <property type="nucleotide sequence ID" value="NZ_BAABBJ010000016.1"/>
</dbReference>
<accession>A0A512PH73</accession>
<evidence type="ECO:0000313" key="10">
    <source>
        <dbReference type="Proteomes" id="UP000321798"/>
    </source>
</evidence>
<name>A0A512PH73_9CELL</name>
<dbReference type="OrthoDB" id="4350200at2"/>
<evidence type="ECO:0000256" key="3">
    <source>
        <dbReference type="ARBA" id="ARBA00022448"/>
    </source>
</evidence>
<protein>
    <recommendedName>
        <fullName evidence="8">Major facilitator superfamily (MFS) profile domain-containing protein</fullName>
    </recommendedName>
</protein>
<dbReference type="InterPro" id="IPR036259">
    <property type="entry name" value="MFS_trans_sf"/>
</dbReference>
<dbReference type="AlphaFoldDB" id="A0A512PH73"/>
<dbReference type="Pfam" id="PF07690">
    <property type="entry name" value="MFS_1"/>
    <property type="match status" value="1"/>
</dbReference>
<dbReference type="PANTHER" id="PTHR23514:SF3">
    <property type="entry name" value="BYPASS OF STOP CODON PROTEIN 6"/>
    <property type="match status" value="1"/>
</dbReference>
<dbReference type="PROSITE" id="PS50850">
    <property type="entry name" value="MFS"/>
    <property type="match status" value="1"/>
</dbReference>
<feature type="transmembrane region" description="Helical" evidence="7">
    <location>
        <begin position="319"/>
        <end position="344"/>
    </location>
</feature>
<feature type="transmembrane region" description="Helical" evidence="7">
    <location>
        <begin position="150"/>
        <end position="173"/>
    </location>
</feature>
<comment type="similarity">
    <text evidence="2">Belongs to the major facilitator superfamily.</text>
</comment>
<dbReference type="Gene3D" id="1.20.1250.20">
    <property type="entry name" value="MFS general substrate transporter like domains"/>
    <property type="match status" value="2"/>
</dbReference>
<evidence type="ECO:0000256" key="1">
    <source>
        <dbReference type="ARBA" id="ARBA00004651"/>
    </source>
</evidence>